<protein>
    <submittedName>
        <fullName evidence="2">Siderophore ferric iron reductase</fullName>
    </submittedName>
</protein>
<name>A0A366JDS0_9GAMM</name>
<dbReference type="InterPro" id="IPR023998">
    <property type="entry name" value="FCR-like"/>
</dbReference>
<gene>
    <name evidence="2" type="ORF">DFP80_102143</name>
</gene>
<feature type="domain" description="Ferric siderophore reductase C-terminal" evidence="1">
    <location>
        <begin position="214"/>
        <end position="234"/>
    </location>
</feature>
<dbReference type="Proteomes" id="UP000252792">
    <property type="component" value="Unassembled WGS sequence"/>
</dbReference>
<dbReference type="EMBL" id="QNSE01000002">
    <property type="protein sequence ID" value="RBP85146.1"/>
    <property type="molecule type" value="Genomic_DNA"/>
</dbReference>
<dbReference type="Pfam" id="PF11575">
    <property type="entry name" value="FhuF_C"/>
    <property type="match status" value="1"/>
</dbReference>
<keyword evidence="3" id="KW-1185">Reference proteome</keyword>
<dbReference type="NCBIfam" id="TIGR03950">
    <property type="entry name" value="sidero_Fe_reduc"/>
    <property type="match status" value="1"/>
</dbReference>
<dbReference type="RefSeq" id="WP_113915266.1">
    <property type="nucleotide sequence ID" value="NZ_QNSE01000002.1"/>
</dbReference>
<reference evidence="2 3" key="1">
    <citation type="submission" date="2018-06" db="EMBL/GenBank/DDBJ databases">
        <title>Genomic Encyclopedia of Type Strains, Phase III (KMG-III): the genomes of soil and plant-associated and newly described type strains.</title>
        <authorList>
            <person name="Whitman W."/>
        </authorList>
    </citation>
    <scope>NUCLEOTIDE SEQUENCE [LARGE SCALE GENOMIC DNA]</scope>
    <source>
        <strain evidence="2 3">CECT 7377</strain>
    </source>
</reference>
<evidence type="ECO:0000313" key="2">
    <source>
        <dbReference type="EMBL" id="RBP85146.1"/>
    </source>
</evidence>
<dbReference type="OrthoDB" id="7942745at2"/>
<dbReference type="InterPro" id="IPR024726">
    <property type="entry name" value="FhuF_C"/>
</dbReference>
<accession>A0A366JDS0</accession>
<evidence type="ECO:0000259" key="1">
    <source>
        <dbReference type="Pfam" id="PF11575"/>
    </source>
</evidence>
<sequence length="253" mass="28584">MERQLDRLFKTAKSYIAALDGQESGTQHDKPSTPYLSIKAPDSALMALHHTLKEAHPETGAPYWRIRCWGLACWQPIYLAMICVYQLKAVPLYLQEIEQKQNGEMVAGYFLPNGIWQEGTHETLIQTAGEQLNTLFSLLQNTHVEAFGGRPALYKGLLADQLMSALINIGSLLPNQHTSRLKSDFKQWASAMDLPLRALEGLKQQASAQPIFVRHTCCLEFRCDGGELCSNCPRQHTRLAKNTQQKREVDYIQ</sequence>
<dbReference type="AlphaFoldDB" id="A0A366JDS0"/>
<proteinExistence type="predicted"/>
<comment type="caution">
    <text evidence="2">The sequence shown here is derived from an EMBL/GenBank/DDBJ whole genome shotgun (WGS) entry which is preliminary data.</text>
</comment>
<evidence type="ECO:0000313" key="3">
    <source>
        <dbReference type="Proteomes" id="UP000252792"/>
    </source>
</evidence>
<dbReference type="GO" id="GO:0051537">
    <property type="term" value="F:2 iron, 2 sulfur cluster binding"/>
    <property type="evidence" value="ECO:0007669"/>
    <property type="project" value="InterPro"/>
</dbReference>
<organism evidence="2 3">
    <name type="scientific">Marinomonas rhizomae</name>
    <dbReference type="NCBI Taxonomy" id="491948"/>
    <lineage>
        <taxon>Bacteria</taxon>
        <taxon>Pseudomonadati</taxon>
        <taxon>Pseudomonadota</taxon>
        <taxon>Gammaproteobacteria</taxon>
        <taxon>Oceanospirillales</taxon>
        <taxon>Oceanospirillaceae</taxon>
        <taxon>Marinomonas</taxon>
    </lineage>
</organism>